<dbReference type="AlphaFoldDB" id="A0A098GAP4"/>
<dbReference type="Proteomes" id="UP000032414">
    <property type="component" value="Chromosome I"/>
</dbReference>
<evidence type="ECO:0000313" key="1">
    <source>
        <dbReference type="EMBL" id="CEG59498.1"/>
    </source>
</evidence>
<dbReference type="HOGENOM" id="CLU_3206299_0_0_6"/>
<protein>
    <submittedName>
        <fullName evidence="1">Uncharacterized protein</fullName>
    </submittedName>
</protein>
<reference evidence="2" key="1">
    <citation type="submission" date="2014-09" db="EMBL/GenBank/DDBJ databases">
        <authorList>
            <person name="Gomez-Valero L."/>
        </authorList>
    </citation>
    <scope>NUCLEOTIDE SEQUENCE [LARGE SCALE GENOMIC DNA]</scope>
    <source>
        <strain evidence="2">ATCC33218</strain>
    </source>
</reference>
<evidence type="ECO:0000313" key="2">
    <source>
        <dbReference type="Proteomes" id="UP000032414"/>
    </source>
</evidence>
<sequence>MLYLVFVFQRKYVLILHAVISLVSNYEKINLSCFYFPAHDNRACE</sequence>
<dbReference type="KEGG" id="tmc:LMI_0131"/>
<proteinExistence type="predicted"/>
<name>A0A098GAP4_LEGMI</name>
<organism evidence="1 2">
    <name type="scientific">Legionella micdadei</name>
    <name type="common">Tatlockia micdadei</name>
    <dbReference type="NCBI Taxonomy" id="451"/>
    <lineage>
        <taxon>Bacteria</taxon>
        <taxon>Pseudomonadati</taxon>
        <taxon>Pseudomonadota</taxon>
        <taxon>Gammaproteobacteria</taxon>
        <taxon>Legionellales</taxon>
        <taxon>Legionellaceae</taxon>
        <taxon>Legionella</taxon>
    </lineage>
</organism>
<gene>
    <name evidence="1" type="ORF">LMI_0131</name>
</gene>
<dbReference type="EMBL" id="LN614830">
    <property type="protein sequence ID" value="CEG59498.1"/>
    <property type="molecule type" value="Genomic_DNA"/>
</dbReference>
<accession>A0A098GAP4</accession>